<dbReference type="AlphaFoldDB" id="A0A562VBV6"/>
<keyword evidence="2" id="KW-0808">Transferase</keyword>
<evidence type="ECO:0000313" key="2">
    <source>
        <dbReference type="EMBL" id="TWJ15307.1"/>
    </source>
</evidence>
<dbReference type="PANTHER" id="PTHR42912:SF80">
    <property type="entry name" value="METHYLTRANSFERASE DOMAIN-CONTAINING PROTEIN"/>
    <property type="match status" value="1"/>
</dbReference>
<comment type="caution">
    <text evidence="2">The sequence shown here is derived from an EMBL/GenBank/DDBJ whole genome shotgun (WGS) entry which is preliminary data.</text>
</comment>
<dbReference type="SUPFAM" id="SSF53335">
    <property type="entry name" value="S-adenosyl-L-methionine-dependent methyltransferases"/>
    <property type="match status" value="1"/>
</dbReference>
<dbReference type="Gene3D" id="3.40.50.150">
    <property type="entry name" value="Vaccinia Virus protein VP39"/>
    <property type="match status" value="1"/>
</dbReference>
<dbReference type="InterPro" id="IPR050508">
    <property type="entry name" value="Methyltransf_Superfamily"/>
</dbReference>
<gene>
    <name evidence="2" type="ORF">LX16_1007</name>
</gene>
<protein>
    <submittedName>
        <fullName evidence="2">Ubiquinone/menaquinone biosynthesis C-methylase UbiE</fullName>
    </submittedName>
</protein>
<organism evidence="2 3">
    <name type="scientific">Stackebrandtia albiflava</name>
    <dbReference type="NCBI Taxonomy" id="406432"/>
    <lineage>
        <taxon>Bacteria</taxon>
        <taxon>Bacillati</taxon>
        <taxon>Actinomycetota</taxon>
        <taxon>Actinomycetes</taxon>
        <taxon>Glycomycetales</taxon>
        <taxon>Glycomycetaceae</taxon>
        <taxon>Stackebrandtia</taxon>
    </lineage>
</organism>
<evidence type="ECO:0000259" key="1">
    <source>
        <dbReference type="Pfam" id="PF08241"/>
    </source>
</evidence>
<proteinExistence type="predicted"/>
<accession>A0A562VBV6</accession>
<dbReference type="InterPro" id="IPR029063">
    <property type="entry name" value="SAM-dependent_MTases_sf"/>
</dbReference>
<evidence type="ECO:0000313" key="3">
    <source>
        <dbReference type="Proteomes" id="UP000321617"/>
    </source>
</evidence>
<reference evidence="2 3" key="1">
    <citation type="journal article" date="2013" name="Stand. Genomic Sci.">
        <title>Genomic Encyclopedia of Type Strains, Phase I: The one thousand microbial genomes (KMG-I) project.</title>
        <authorList>
            <person name="Kyrpides N.C."/>
            <person name="Woyke T."/>
            <person name="Eisen J.A."/>
            <person name="Garrity G."/>
            <person name="Lilburn T.G."/>
            <person name="Beck B.J."/>
            <person name="Whitman W.B."/>
            <person name="Hugenholtz P."/>
            <person name="Klenk H.P."/>
        </authorList>
    </citation>
    <scope>NUCLEOTIDE SEQUENCE [LARGE SCALE GENOMIC DNA]</scope>
    <source>
        <strain evidence="2 3">DSM 45044</strain>
    </source>
</reference>
<dbReference type="PANTHER" id="PTHR42912">
    <property type="entry name" value="METHYLTRANSFERASE"/>
    <property type="match status" value="1"/>
</dbReference>
<keyword evidence="3" id="KW-1185">Reference proteome</keyword>
<dbReference type="GO" id="GO:0032259">
    <property type="term" value="P:methylation"/>
    <property type="evidence" value="ECO:0007669"/>
    <property type="project" value="UniProtKB-KW"/>
</dbReference>
<keyword evidence="2" id="KW-0830">Ubiquinone</keyword>
<dbReference type="OrthoDB" id="21342at2"/>
<name>A0A562VBV6_9ACTN</name>
<dbReference type="Proteomes" id="UP000321617">
    <property type="component" value="Unassembled WGS sequence"/>
</dbReference>
<feature type="domain" description="Methyltransferase type 11" evidence="1">
    <location>
        <begin position="58"/>
        <end position="152"/>
    </location>
</feature>
<dbReference type="InterPro" id="IPR013216">
    <property type="entry name" value="Methyltransf_11"/>
</dbReference>
<dbReference type="RefSeq" id="WP_147133776.1">
    <property type="nucleotide sequence ID" value="NZ_BAABIJ010000001.1"/>
</dbReference>
<dbReference type="EMBL" id="VLLL01000005">
    <property type="protein sequence ID" value="TWJ15307.1"/>
    <property type="molecule type" value="Genomic_DNA"/>
</dbReference>
<dbReference type="GO" id="GO:0008757">
    <property type="term" value="F:S-adenosylmethionine-dependent methyltransferase activity"/>
    <property type="evidence" value="ECO:0007669"/>
    <property type="project" value="InterPro"/>
</dbReference>
<sequence length="246" mass="26681">MTSATGSEAAQAGITAYWDKYADAYDAHQRARQREPEVLAAWTKVWSAVLPPAPATVLDVGTGSGNVALLLAGLGHRVTGLDLSEGMLEEARRKAAGAPDAPEFVVGDAVRPDFPEASFDVVTARYVLWTVRDTDLALDNWRRLLRPGGLLAAVDSTWYPGGVAASCEDAATDRERDFRAAYTDEVLPRLPLAESGDIGQTAERLSRAGFRDVTVTELPELLELDRRHGVAPGHRPQMQYRITGRV</sequence>
<dbReference type="Pfam" id="PF08241">
    <property type="entry name" value="Methyltransf_11"/>
    <property type="match status" value="1"/>
</dbReference>
<keyword evidence="2" id="KW-0489">Methyltransferase</keyword>
<dbReference type="CDD" id="cd02440">
    <property type="entry name" value="AdoMet_MTases"/>
    <property type="match status" value="1"/>
</dbReference>